<organism evidence="2 3">
    <name type="scientific">Carnegiea gigantea</name>
    <dbReference type="NCBI Taxonomy" id="171969"/>
    <lineage>
        <taxon>Eukaryota</taxon>
        <taxon>Viridiplantae</taxon>
        <taxon>Streptophyta</taxon>
        <taxon>Embryophyta</taxon>
        <taxon>Tracheophyta</taxon>
        <taxon>Spermatophyta</taxon>
        <taxon>Magnoliopsida</taxon>
        <taxon>eudicotyledons</taxon>
        <taxon>Gunneridae</taxon>
        <taxon>Pentapetalae</taxon>
        <taxon>Caryophyllales</taxon>
        <taxon>Cactineae</taxon>
        <taxon>Cactaceae</taxon>
        <taxon>Cactoideae</taxon>
        <taxon>Echinocereeae</taxon>
        <taxon>Carnegiea</taxon>
    </lineage>
</organism>
<dbReference type="EMBL" id="JAKOGI010000375">
    <property type="protein sequence ID" value="KAJ8435911.1"/>
    <property type="molecule type" value="Genomic_DNA"/>
</dbReference>
<proteinExistence type="predicted"/>
<evidence type="ECO:0000313" key="3">
    <source>
        <dbReference type="Proteomes" id="UP001153076"/>
    </source>
</evidence>
<dbReference type="AlphaFoldDB" id="A0A9Q1K2E6"/>
<keyword evidence="3" id="KW-1185">Reference proteome</keyword>
<feature type="compositionally biased region" description="Acidic residues" evidence="1">
    <location>
        <begin position="305"/>
        <end position="315"/>
    </location>
</feature>
<protein>
    <submittedName>
        <fullName evidence="2">Uncharacterized protein</fullName>
    </submittedName>
</protein>
<feature type="region of interest" description="Disordered" evidence="1">
    <location>
        <begin position="293"/>
        <end position="315"/>
    </location>
</feature>
<gene>
    <name evidence="2" type="ORF">Cgig2_013258</name>
</gene>
<sequence length="507" mass="56267">MSWTRESLTPGSALMKLAEGRGVSEEAPLTIGVTAPAALEGGSVPRTIDSPIGERPAGRPLRPPPARGRRPDLARLSLSPLLLADRQTHSGPLPVGTREGACKKEFSLYAPRETKGGKANKVVYHTFLACWVTRSCLSSCRLRSRPPLVQEWHPQSRRPLAEPSLDLHKTNRKSGQHQTQNKLVLGRLRTLGEVLKDQKADRGEKEVERRPNLIPGYFQYFSFDFFSMAVMKPDLLLKQYHPKSPVSLGALWTVRTRPNARLEQNLPNYRMQGKTETVVEGCPIYRYTLGGRLIHGTEPPSPNDDSGEELVETPSEDELLEEAKNAGGEGILADRPRGSARLKKGSDIGNLFRLPILILSGDFSHHPAINKGREVGELRVPTLNLEAILPLSCAPRITSSMICIQTSKVDHLKPTSDDYILLAIHVELKRFVQQHGIERCLKYLRELKLSGCSQRKARAQHVEVLGKRARRTRGAPPAPDEGLPDVVSHLSHIADRRKCHTYSAGKN</sequence>
<reference evidence="2" key="1">
    <citation type="submission" date="2022-04" db="EMBL/GenBank/DDBJ databases">
        <title>Carnegiea gigantea Genome sequencing and assembly v2.</title>
        <authorList>
            <person name="Copetti D."/>
            <person name="Sanderson M.J."/>
            <person name="Burquez A."/>
            <person name="Wojciechowski M.F."/>
        </authorList>
    </citation>
    <scope>NUCLEOTIDE SEQUENCE</scope>
    <source>
        <strain evidence="2">SGP5-SGP5p</strain>
        <tissue evidence="2">Aerial part</tissue>
    </source>
</reference>
<evidence type="ECO:0000256" key="1">
    <source>
        <dbReference type="SAM" id="MobiDB-lite"/>
    </source>
</evidence>
<feature type="region of interest" description="Disordered" evidence="1">
    <location>
        <begin position="40"/>
        <end position="72"/>
    </location>
</feature>
<accession>A0A9Q1K2E6</accession>
<comment type="caution">
    <text evidence="2">The sequence shown here is derived from an EMBL/GenBank/DDBJ whole genome shotgun (WGS) entry which is preliminary data.</text>
</comment>
<name>A0A9Q1K2E6_9CARY</name>
<evidence type="ECO:0000313" key="2">
    <source>
        <dbReference type="EMBL" id="KAJ8435911.1"/>
    </source>
</evidence>
<dbReference type="Proteomes" id="UP001153076">
    <property type="component" value="Unassembled WGS sequence"/>
</dbReference>